<dbReference type="SMART" id="SM00066">
    <property type="entry name" value="GAL4"/>
    <property type="match status" value="1"/>
</dbReference>
<dbReference type="PANTHER" id="PTHR31001">
    <property type="entry name" value="UNCHARACTERIZED TRANSCRIPTIONAL REGULATORY PROTEIN"/>
    <property type="match status" value="1"/>
</dbReference>
<dbReference type="GO" id="GO:0006351">
    <property type="term" value="P:DNA-templated transcription"/>
    <property type="evidence" value="ECO:0007669"/>
    <property type="project" value="InterPro"/>
</dbReference>
<dbReference type="AlphaFoldDB" id="A0A1G4KCK2"/>
<gene>
    <name evidence="8" type="ORF">LANO_0F14972G</name>
</gene>
<reference evidence="9" key="1">
    <citation type="submission" date="2016-03" db="EMBL/GenBank/DDBJ databases">
        <authorList>
            <person name="Devillers Hugo."/>
        </authorList>
    </citation>
    <scope>NUCLEOTIDE SEQUENCE [LARGE SCALE GENOMIC DNA]</scope>
</reference>
<keyword evidence="2" id="KW-0479">Metal-binding</keyword>
<evidence type="ECO:0000259" key="7">
    <source>
        <dbReference type="PROSITE" id="PS50048"/>
    </source>
</evidence>
<dbReference type="Pfam" id="PF00172">
    <property type="entry name" value="Zn_clus"/>
    <property type="match status" value="1"/>
</dbReference>
<dbReference type="OrthoDB" id="4356994at2759"/>
<keyword evidence="5" id="KW-0175">Coiled coil</keyword>
<name>A0A1G4KCK2_9SACH</name>
<evidence type="ECO:0000256" key="2">
    <source>
        <dbReference type="ARBA" id="ARBA00022723"/>
    </source>
</evidence>
<keyword evidence="4" id="KW-0539">Nucleus</keyword>
<dbReference type="CDD" id="cd00067">
    <property type="entry name" value="GAL4"/>
    <property type="match status" value="1"/>
</dbReference>
<evidence type="ECO:0000313" key="8">
    <source>
        <dbReference type="EMBL" id="SCV02068.1"/>
    </source>
</evidence>
<evidence type="ECO:0000256" key="1">
    <source>
        <dbReference type="ARBA" id="ARBA00004123"/>
    </source>
</evidence>
<dbReference type="CDD" id="cd12148">
    <property type="entry name" value="fungal_TF_MHR"/>
    <property type="match status" value="1"/>
</dbReference>
<dbReference type="EMBL" id="LT598452">
    <property type="protein sequence ID" value="SCV02068.1"/>
    <property type="molecule type" value="Genomic_DNA"/>
</dbReference>
<dbReference type="InterPro" id="IPR001138">
    <property type="entry name" value="Zn2Cys6_DnaBD"/>
</dbReference>
<evidence type="ECO:0000256" key="6">
    <source>
        <dbReference type="SAM" id="MobiDB-lite"/>
    </source>
</evidence>
<feature type="compositionally biased region" description="Polar residues" evidence="6">
    <location>
        <begin position="927"/>
        <end position="938"/>
    </location>
</feature>
<evidence type="ECO:0000256" key="3">
    <source>
        <dbReference type="ARBA" id="ARBA00022833"/>
    </source>
</evidence>
<keyword evidence="9" id="KW-1185">Reference proteome</keyword>
<dbReference type="Proteomes" id="UP000189911">
    <property type="component" value="Chromosome F"/>
</dbReference>
<dbReference type="PROSITE" id="PS50048">
    <property type="entry name" value="ZN2_CY6_FUNGAL_2"/>
    <property type="match status" value="1"/>
</dbReference>
<dbReference type="InterPro" id="IPR007219">
    <property type="entry name" value="XnlR_reg_dom"/>
</dbReference>
<dbReference type="Gene3D" id="4.10.240.10">
    <property type="entry name" value="Zn(2)-C6 fungal-type DNA-binding domain"/>
    <property type="match status" value="1"/>
</dbReference>
<feature type="region of interest" description="Disordered" evidence="6">
    <location>
        <begin position="906"/>
        <end position="938"/>
    </location>
</feature>
<proteinExistence type="predicted"/>
<keyword evidence="3" id="KW-0862">Zinc</keyword>
<dbReference type="GO" id="GO:0005634">
    <property type="term" value="C:nucleus"/>
    <property type="evidence" value="ECO:0007669"/>
    <property type="project" value="UniProtKB-SubCell"/>
</dbReference>
<dbReference type="SUPFAM" id="SSF57701">
    <property type="entry name" value="Zn2/Cys6 DNA-binding domain"/>
    <property type="match status" value="1"/>
</dbReference>
<evidence type="ECO:0000256" key="5">
    <source>
        <dbReference type="SAM" id="Coils"/>
    </source>
</evidence>
<feature type="coiled-coil region" evidence="5">
    <location>
        <begin position="188"/>
        <end position="215"/>
    </location>
</feature>
<dbReference type="GO" id="GO:0008270">
    <property type="term" value="F:zinc ion binding"/>
    <property type="evidence" value="ECO:0007669"/>
    <property type="project" value="InterPro"/>
</dbReference>
<accession>A0A1G4KCK2</accession>
<comment type="subcellular location">
    <subcellularLocation>
        <location evidence="1">Nucleus</location>
    </subcellularLocation>
</comment>
<sequence length="1050" mass="119305">MTDQRQQQQHFTSGKSGTVDADDMGYGVDNGQLHGDGSQQRGIPQFVPAWGQYYGGSNGSATASSSTTPFGYAQNYSQRMIPGPFSGSGSGVAAISHSMASPPLYCHQPNSPGLASDNHPLPTAKRKAASNPHQVSKLPKKVSCTSCRTRKIKCDGLKPLCGACNKKGLPTELCIYDSAPWISTVYKERQLSEEIELLRKQNATLTKDVQNLNSQRIQLHTENMELRAYALRASENSAVGLNTNEWEANSNTEVLDMALNFPFREEFVMLENFALAKDSSLCIRRLVGPTSWRAAISVDKKMKYIFEQVSKTISKKLSRMEDEFPLTSVAGTTFYDSEASKAFPLDQNQNRNIVSWGRQKILEKVLAKFPDPIVFRIHIENFFSGIACQLCPGLLDKNELLDNFENAFAVNLREVHGFYDKTKPYEYQLRPFGNDIVYSNISEILMVMKMSMLFGLNEYQTRGSQNLTDKFPFFDCSYQVRRCFTSFKDNDPTHTLFTSIEMLLSLGKVKSFPCLPAMNTMFLLYLYSIYGPNFCSEVFTDSNSSVLGLTVHMALKLGLHRNIELLYSHEQPDKRRRIKQSWVFILAYDGRRSLVTGHPLLINESYIYKYDDVEEVDYDTADLETRENVTIIRTVSLMRDIMNDILCEKNKTALNVKLQINKLALYKNKYFLSTLSRSLKGLSEPNLCEGEIHFYLRQVKNFLHLYALQHSLHIMLYLTYENEGGPTCPEGKEKYFLLTLRYSILQLLSVNEVGRTISKLCRASCANNEWIYYLLPAMKECELRAVFFILSIVLRDLHELKNSTTPIDKTSINSITSSQNIHDLTFEDLELNCMNDDLQELRKMRTVLSKDNTFITLRFLSNALEEIWTQDIEIAGINKEFMPGLELIRGMFVHLVHVLKNFDTSGDHTSLRHRSQTQEAIREKQTNGRGNTDNATSDVAETLPTELPSDAGLELVPELENRNQGRDQMPLPIIPEFSDPPTHDYISSTQSLHSNPAVQFASELSRSENVEDLGGILYDEMDTLLTMDAETFTTKFRNDLLGKYKTWLED</sequence>
<dbReference type="PANTHER" id="PTHR31001:SF88">
    <property type="entry name" value="TRANSCRIPTION FACTOR PDR3"/>
    <property type="match status" value="1"/>
</dbReference>
<feature type="region of interest" description="Disordered" evidence="6">
    <location>
        <begin position="1"/>
        <end position="22"/>
    </location>
</feature>
<protein>
    <submittedName>
        <fullName evidence="8">LANO_0F14972g1_1</fullName>
    </submittedName>
</protein>
<dbReference type="InterPro" id="IPR050613">
    <property type="entry name" value="Sec_Metabolite_Reg"/>
</dbReference>
<evidence type="ECO:0000313" key="9">
    <source>
        <dbReference type="Proteomes" id="UP000189911"/>
    </source>
</evidence>
<evidence type="ECO:0000256" key="4">
    <source>
        <dbReference type="ARBA" id="ARBA00023242"/>
    </source>
</evidence>
<organism evidence="8 9">
    <name type="scientific">Lachancea nothofagi CBS 11611</name>
    <dbReference type="NCBI Taxonomy" id="1266666"/>
    <lineage>
        <taxon>Eukaryota</taxon>
        <taxon>Fungi</taxon>
        <taxon>Dikarya</taxon>
        <taxon>Ascomycota</taxon>
        <taxon>Saccharomycotina</taxon>
        <taxon>Saccharomycetes</taxon>
        <taxon>Saccharomycetales</taxon>
        <taxon>Saccharomycetaceae</taxon>
        <taxon>Lachancea</taxon>
    </lineage>
</organism>
<dbReference type="GO" id="GO:0003677">
    <property type="term" value="F:DNA binding"/>
    <property type="evidence" value="ECO:0007669"/>
    <property type="project" value="InterPro"/>
</dbReference>
<dbReference type="InterPro" id="IPR036864">
    <property type="entry name" value="Zn2-C6_fun-type_DNA-bd_sf"/>
</dbReference>
<dbReference type="GO" id="GO:0000981">
    <property type="term" value="F:DNA-binding transcription factor activity, RNA polymerase II-specific"/>
    <property type="evidence" value="ECO:0007669"/>
    <property type="project" value="InterPro"/>
</dbReference>
<feature type="compositionally biased region" description="Polar residues" evidence="6">
    <location>
        <begin position="1"/>
        <end position="16"/>
    </location>
</feature>
<feature type="domain" description="Zn(2)-C6 fungal-type" evidence="7">
    <location>
        <begin position="143"/>
        <end position="176"/>
    </location>
</feature>
<feature type="region of interest" description="Disordered" evidence="6">
    <location>
        <begin position="111"/>
        <end position="135"/>
    </location>
</feature>
<dbReference type="Pfam" id="PF04082">
    <property type="entry name" value="Fungal_trans"/>
    <property type="match status" value="1"/>
</dbReference>